<evidence type="ECO:0000313" key="2">
    <source>
        <dbReference type="EMBL" id="MCI85385.1"/>
    </source>
</evidence>
<dbReference type="AlphaFoldDB" id="A0A392VEW6"/>
<sequence>ARRNVNMLVEKFAEGLEEEERDDFQGKNDEGISDKPEDTPYAEGESEEEAVRSTDIISPACDHVESPTNLSM</sequence>
<evidence type="ECO:0000313" key="3">
    <source>
        <dbReference type="Proteomes" id="UP000265520"/>
    </source>
</evidence>
<proteinExistence type="predicted"/>
<name>A0A392VEW6_9FABA</name>
<organism evidence="2 3">
    <name type="scientific">Trifolium medium</name>
    <dbReference type="NCBI Taxonomy" id="97028"/>
    <lineage>
        <taxon>Eukaryota</taxon>
        <taxon>Viridiplantae</taxon>
        <taxon>Streptophyta</taxon>
        <taxon>Embryophyta</taxon>
        <taxon>Tracheophyta</taxon>
        <taxon>Spermatophyta</taxon>
        <taxon>Magnoliopsida</taxon>
        <taxon>eudicotyledons</taxon>
        <taxon>Gunneridae</taxon>
        <taxon>Pentapetalae</taxon>
        <taxon>rosids</taxon>
        <taxon>fabids</taxon>
        <taxon>Fabales</taxon>
        <taxon>Fabaceae</taxon>
        <taxon>Papilionoideae</taxon>
        <taxon>50 kb inversion clade</taxon>
        <taxon>NPAAA clade</taxon>
        <taxon>Hologalegina</taxon>
        <taxon>IRL clade</taxon>
        <taxon>Trifolieae</taxon>
        <taxon>Trifolium</taxon>
    </lineage>
</organism>
<dbReference type="EMBL" id="LXQA011114240">
    <property type="protein sequence ID" value="MCI85385.1"/>
    <property type="molecule type" value="Genomic_DNA"/>
</dbReference>
<accession>A0A392VEW6</accession>
<reference evidence="2 3" key="1">
    <citation type="journal article" date="2018" name="Front. Plant Sci.">
        <title>Red Clover (Trifolium pratense) and Zigzag Clover (T. medium) - A Picture of Genomic Similarities and Differences.</title>
        <authorList>
            <person name="Dluhosova J."/>
            <person name="Istvanek J."/>
            <person name="Nedelnik J."/>
            <person name="Repkova J."/>
        </authorList>
    </citation>
    <scope>NUCLEOTIDE SEQUENCE [LARGE SCALE GENOMIC DNA]</scope>
    <source>
        <strain evidence="3">cv. 10/8</strain>
        <tissue evidence="2">Leaf</tissue>
    </source>
</reference>
<keyword evidence="3" id="KW-1185">Reference proteome</keyword>
<feature type="compositionally biased region" description="Basic and acidic residues" evidence="1">
    <location>
        <begin position="23"/>
        <end position="38"/>
    </location>
</feature>
<evidence type="ECO:0000256" key="1">
    <source>
        <dbReference type="SAM" id="MobiDB-lite"/>
    </source>
</evidence>
<feature type="region of interest" description="Disordered" evidence="1">
    <location>
        <begin position="13"/>
        <end position="72"/>
    </location>
</feature>
<protein>
    <submittedName>
        <fullName evidence="2">Uncharacterized protein</fullName>
    </submittedName>
</protein>
<comment type="caution">
    <text evidence="2">The sequence shown here is derived from an EMBL/GenBank/DDBJ whole genome shotgun (WGS) entry which is preliminary data.</text>
</comment>
<feature type="non-terminal residue" evidence="2">
    <location>
        <position position="1"/>
    </location>
</feature>
<dbReference type="Proteomes" id="UP000265520">
    <property type="component" value="Unassembled WGS sequence"/>
</dbReference>
<feature type="non-terminal residue" evidence="2">
    <location>
        <position position="72"/>
    </location>
</feature>